<feature type="compositionally biased region" description="Basic and acidic residues" evidence="1">
    <location>
        <begin position="105"/>
        <end position="121"/>
    </location>
</feature>
<comment type="caution">
    <text evidence="2">The sequence shown here is derived from an EMBL/GenBank/DDBJ whole genome shotgun (WGS) entry which is preliminary data.</text>
</comment>
<evidence type="ECO:0000313" key="3">
    <source>
        <dbReference type="Proteomes" id="UP001341840"/>
    </source>
</evidence>
<organism evidence="2 3">
    <name type="scientific">Stylosanthes scabra</name>
    <dbReference type="NCBI Taxonomy" id="79078"/>
    <lineage>
        <taxon>Eukaryota</taxon>
        <taxon>Viridiplantae</taxon>
        <taxon>Streptophyta</taxon>
        <taxon>Embryophyta</taxon>
        <taxon>Tracheophyta</taxon>
        <taxon>Spermatophyta</taxon>
        <taxon>Magnoliopsida</taxon>
        <taxon>eudicotyledons</taxon>
        <taxon>Gunneridae</taxon>
        <taxon>Pentapetalae</taxon>
        <taxon>rosids</taxon>
        <taxon>fabids</taxon>
        <taxon>Fabales</taxon>
        <taxon>Fabaceae</taxon>
        <taxon>Papilionoideae</taxon>
        <taxon>50 kb inversion clade</taxon>
        <taxon>dalbergioids sensu lato</taxon>
        <taxon>Dalbergieae</taxon>
        <taxon>Pterocarpus clade</taxon>
        <taxon>Stylosanthes</taxon>
    </lineage>
</organism>
<name>A0ABU6V2B6_9FABA</name>
<reference evidence="2 3" key="1">
    <citation type="journal article" date="2023" name="Plants (Basel)">
        <title>Bridging the Gap: Combining Genomics and Transcriptomics Approaches to Understand Stylosanthes scabra, an Orphan Legume from the Brazilian Caatinga.</title>
        <authorList>
            <person name="Ferreira-Neto J.R.C."/>
            <person name="da Silva M.D."/>
            <person name="Binneck E."/>
            <person name="de Melo N.F."/>
            <person name="da Silva R.H."/>
            <person name="de Melo A.L.T.M."/>
            <person name="Pandolfi V."/>
            <person name="Bustamante F.O."/>
            <person name="Brasileiro-Vidal A.C."/>
            <person name="Benko-Iseppon A.M."/>
        </authorList>
    </citation>
    <scope>NUCLEOTIDE SEQUENCE [LARGE SCALE GENOMIC DNA]</scope>
    <source>
        <tissue evidence="2">Leaves</tissue>
    </source>
</reference>
<gene>
    <name evidence="2" type="ORF">PIB30_105273</name>
</gene>
<protein>
    <submittedName>
        <fullName evidence="2">Uncharacterized protein</fullName>
    </submittedName>
</protein>
<feature type="region of interest" description="Disordered" evidence="1">
    <location>
        <begin position="89"/>
        <end position="121"/>
    </location>
</feature>
<evidence type="ECO:0000313" key="2">
    <source>
        <dbReference type="EMBL" id="MED6166038.1"/>
    </source>
</evidence>
<evidence type="ECO:0000256" key="1">
    <source>
        <dbReference type="SAM" id="MobiDB-lite"/>
    </source>
</evidence>
<proteinExistence type="predicted"/>
<dbReference type="EMBL" id="JASCZI010124650">
    <property type="protein sequence ID" value="MED6166038.1"/>
    <property type="molecule type" value="Genomic_DNA"/>
</dbReference>
<keyword evidence="3" id="KW-1185">Reference proteome</keyword>
<sequence length="121" mass="13589">MPSSCGGEWLLHRYGRGPVSLVTYSIDVKNICELCLYYGYDAICTERRTVEKPYPVNRASNNVGLRDFILEKTPTRNKRIGNLLGYCSSPLTDSSTYSATSQPKGQRDHPHEDLSSDRVNS</sequence>
<dbReference type="Proteomes" id="UP001341840">
    <property type="component" value="Unassembled WGS sequence"/>
</dbReference>
<feature type="compositionally biased region" description="Polar residues" evidence="1">
    <location>
        <begin position="89"/>
        <end position="104"/>
    </location>
</feature>
<accession>A0ABU6V2B6</accession>